<dbReference type="GO" id="GO:0046872">
    <property type="term" value="F:metal ion binding"/>
    <property type="evidence" value="ECO:0007669"/>
    <property type="project" value="UniProtKB-KW"/>
</dbReference>
<evidence type="ECO:0008006" key="4">
    <source>
        <dbReference type="Google" id="ProtNLM"/>
    </source>
</evidence>
<sequence>MVLKAVKKIYSDINWNDLLDINKERVNIYGGVPGLTLFFELFCRYENHAFKKKEILEQMTEQVSYSLNNLDKLEQNAALSGYAGVLWLLLVLKKQGVYDELDEYIEQLSKVIVESTKNDLKHHNYDLLHGLIGKLLILGRAHRTMPNPETKAAIERAVNQGLEAVLNASVILTDQQEAYWLSPKLHEDVVSVGLAHGQASYIWALSAICQEGKAFISPNIRSAIKQTIHQACNFLTHRMLVEEGNHIHVNLQNYFSVHQAVEPSTRHTLSWCNGGLGVCIALTKASELLEDNTIEKQAITILSALSKIRKEDSNIWQEGKNIDCGMCHGTLGVFFIFYILHRKFGNIEFKEAYEYWLNQAMNNICWNEPFLGMKVCSVDYVNDTRVMCWDYMSGLLNGAAGYGLILLSYYLLEQHQCTEGDLPWLSIFI</sequence>
<dbReference type="PANTHER" id="PTHR12736:SF7">
    <property type="entry name" value="LANC-LIKE PROTEIN 3"/>
    <property type="match status" value="1"/>
</dbReference>
<dbReference type="PANTHER" id="PTHR12736">
    <property type="entry name" value="LANC-LIKE PROTEIN"/>
    <property type="match status" value="1"/>
</dbReference>
<dbReference type="SUPFAM" id="SSF158745">
    <property type="entry name" value="LanC-like"/>
    <property type="match status" value="1"/>
</dbReference>
<keyword evidence="1" id="KW-0479">Metal-binding</keyword>
<dbReference type="Proteomes" id="UP000004095">
    <property type="component" value="Unassembled WGS sequence"/>
</dbReference>
<feature type="binding site" evidence="1">
    <location>
        <position position="327"/>
    </location>
    <ligand>
        <name>Zn(2+)</name>
        <dbReference type="ChEBI" id="CHEBI:29105"/>
    </ligand>
</feature>
<dbReference type="InterPro" id="IPR007822">
    <property type="entry name" value="LANC-like"/>
</dbReference>
<dbReference type="OrthoDB" id="6313827at2"/>
<reference evidence="2 3" key="1">
    <citation type="submission" date="2007-01" db="EMBL/GenBank/DDBJ databases">
        <authorList>
            <person name="Haygood M."/>
            <person name="Podell S."/>
            <person name="Anderson C."/>
            <person name="Hopkinson B."/>
            <person name="Roe K."/>
            <person name="Barbeau K."/>
            <person name="Gaasterland T."/>
            <person name="Ferriera S."/>
            <person name="Johnson J."/>
            <person name="Kravitz S."/>
            <person name="Beeson K."/>
            <person name="Sutton G."/>
            <person name="Rogers Y.-H."/>
            <person name="Friedman R."/>
            <person name="Frazier M."/>
            <person name="Venter J.C."/>
        </authorList>
    </citation>
    <scope>NUCLEOTIDE SEQUENCE [LARGE SCALE GENOMIC DNA]</scope>
    <source>
        <strain evidence="2 3">ATCC 23134</strain>
    </source>
</reference>
<organism evidence="2 3">
    <name type="scientific">Microscilla marina ATCC 23134</name>
    <dbReference type="NCBI Taxonomy" id="313606"/>
    <lineage>
        <taxon>Bacteria</taxon>
        <taxon>Pseudomonadati</taxon>
        <taxon>Bacteroidota</taxon>
        <taxon>Cytophagia</taxon>
        <taxon>Cytophagales</taxon>
        <taxon>Microscillaceae</taxon>
        <taxon>Microscilla</taxon>
    </lineage>
</organism>
<dbReference type="AlphaFoldDB" id="A1ZMJ3"/>
<dbReference type="eggNOG" id="COG4403">
    <property type="taxonomic scope" value="Bacteria"/>
</dbReference>
<feature type="binding site" evidence="1">
    <location>
        <position position="328"/>
    </location>
    <ligand>
        <name>Zn(2+)</name>
        <dbReference type="ChEBI" id="CHEBI:29105"/>
    </ligand>
</feature>
<evidence type="ECO:0000256" key="1">
    <source>
        <dbReference type="PIRSR" id="PIRSR607822-1"/>
    </source>
</evidence>
<proteinExistence type="predicted"/>
<keyword evidence="1" id="KW-0862">Zinc</keyword>
<keyword evidence="3" id="KW-1185">Reference proteome</keyword>
<evidence type="ECO:0000313" key="2">
    <source>
        <dbReference type="EMBL" id="EAY28373.1"/>
    </source>
</evidence>
<comment type="caution">
    <text evidence="2">The sequence shown here is derived from an EMBL/GenBank/DDBJ whole genome shotgun (WGS) entry which is preliminary data.</text>
</comment>
<dbReference type="PRINTS" id="PR01950">
    <property type="entry name" value="LANCSUPER"/>
</dbReference>
<accession>A1ZMJ3</accession>
<dbReference type="SMART" id="SM01260">
    <property type="entry name" value="LANC_like"/>
    <property type="match status" value="1"/>
</dbReference>
<feature type="binding site" evidence="1">
    <location>
        <position position="272"/>
    </location>
    <ligand>
        <name>Zn(2+)</name>
        <dbReference type="ChEBI" id="CHEBI:29105"/>
    </ligand>
</feature>
<dbReference type="EMBL" id="AAWS01000016">
    <property type="protein sequence ID" value="EAY28373.1"/>
    <property type="molecule type" value="Genomic_DNA"/>
</dbReference>
<name>A1ZMJ3_MICM2</name>
<dbReference type="Pfam" id="PF05147">
    <property type="entry name" value="LANC_like"/>
    <property type="match status" value="1"/>
</dbReference>
<gene>
    <name evidence="2" type="ORF">M23134_03925</name>
</gene>
<dbReference type="GO" id="GO:0005886">
    <property type="term" value="C:plasma membrane"/>
    <property type="evidence" value="ECO:0007669"/>
    <property type="project" value="TreeGrafter"/>
</dbReference>
<dbReference type="GO" id="GO:0031179">
    <property type="term" value="P:peptide modification"/>
    <property type="evidence" value="ECO:0007669"/>
    <property type="project" value="InterPro"/>
</dbReference>
<dbReference type="Gene3D" id="1.50.10.20">
    <property type="match status" value="1"/>
</dbReference>
<dbReference type="RefSeq" id="WP_002698094.1">
    <property type="nucleotide sequence ID" value="NZ_AAWS01000016.1"/>
</dbReference>
<evidence type="ECO:0000313" key="3">
    <source>
        <dbReference type="Proteomes" id="UP000004095"/>
    </source>
</evidence>
<protein>
    <recommendedName>
        <fullName evidence="4">Lanthionine synthetase C-like protein</fullName>
    </recommendedName>
</protein>